<evidence type="ECO:0000313" key="12">
    <source>
        <dbReference type="EMBL" id="VEU40447.1"/>
    </source>
</evidence>
<evidence type="ECO:0000256" key="9">
    <source>
        <dbReference type="ARBA" id="ARBA00022884"/>
    </source>
</evidence>
<keyword evidence="7" id="KW-0949">S-adenosyl-L-methionine</keyword>
<keyword evidence="5" id="KW-0489">Methyltransferase</keyword>
<dbReference type="GO" id="GO:0032040">
    <property type="term" value="C:small-subunit processome"/>
    <property type="evidence" value="ECO:0007669"/>
    <property type="project" value="TreeGrafter"/>
</dbReference>
<proteinExistence type="inferred from homology"/>
<evidence type="ECO:0000256" key="3">
    <source>
        <dbReference type="ARBA" id="ARBA00022517"/>
    </source>
</evidence>
<evidence type="ECO:0000256" key="10">
    <source>
        <dbReference type="ARBA" id="ARBA00023242"/>
    </source>
</evidence>
<name>A0A448ZEH5_9STRA</name>
<evidence type="ECO:0000256" key="1">
    <source>
        <dbReference type="ARBA" id="ARBA00004604"/>
    </source>
</evidence>
<keyword evidence="13" id="KW-1185">Reference proteome</keyword>
<evidence type="ECO:0000256" key="7">
    <source>
        <dbReference type="ARBA" id="ARBA00022691"/>
    </source>
</evidence>
<dbReference type="EMBL" id="CAACVS010000280">
    <property type="protein sequence ID" value="VEU40447.1"/>
    <property type="molecule type" value="Genomic_DNA"/>
</dbReference>
<evidence type="ECO:0000313" key="13">
    <source>
        <dbReference type="Proteomes" id="UP000291116"/>
    </source>
</evidence>
<dbReference type="PANTHER" id="PTHR12636">
    <property type="entry name" value="NEP1/MRA1"/>
    <property type="match status" value="1"/>
</dbReference>
<dbReference type="GO" id="GO:0019843">
    <property type="term" value="F:rRNA binding"/>
    <property type="evidence" value="ECO:0007669"/>
    <property type="project" value="UniProtKB-KW"/>
</dbReference>
<dbReference type="Pfam" id="PF03587">
    <property type="entry name" value="EMG1"/>
    <property type="match status" value="1"/>
</dbReference>
<dbReference type="CDD" id="cd18088">
    <property type="entry name" value="Nep1-like"/>
    <property type="match status" value="1"/>
</dbReference>
<organism evidence="12 13">
    <name type="scientific">Pseudo-nitzschia multistriata</name>
    <dbReference type="NCBI Taxonomy" id="183589"/>
    <lineage>
        <taxon>Eukaryota</taxon>
        <taxon>Sar</taxon>
        <taxon>Stramenopiles</taxon>
        <taxon>Ochrophyta</taxon>
        <taxon>Bacillariophyta</taxon>
        <taxon>Bacillariophyceae</taxon>
        <taxon>Bacillariophycidae</taxon>
        <taxon>Bacillariales</taxon>
        <taxon>Bacillariaceae</taxon>
        <taxon>Pseudo-nitzschia</taxon>
    </lineage>
</organism>
<comment type="similarity">
    <text evidence="2">Belongs to the class IV-like SAM-binding methyltransferase superfamily. RNA methyltransferase NEP1 family.</text>
</comment>
<dbReference type="OrthoDB" id="269804at2759"/>
<dbReference type="InterPro" id="IPR005304">
    <property type="entry name" value="Rbsml_bgen_MeTrfase_EMG1/NEP1"/>
</dbReference>
<protein>
    <recommendedName>
        <fullName evidence="14">Ribosomal RNA small subunit methyltransferase NEP1</fullName>
    </recommendedName>
</protein>
<evidence type="ECO:0000256" key="2">
    <source>
        <dbReference type="ARBA" id="ARBA00008115"/>
    </source>
</evidence>
<sequence length="439" mass="47045">MTSVGAKPAYIPASPSWAKMLRMIRNGPPVFKTSATDFSCFSAPVFGSKYPALFRDVRYSPSPVFRTKVPHPRAQEAPERLGERLVVPAGVLGAGAAETGAAALPGLSPAACCRTLTTSRGVTANAVIAEPTEADTILTHASPSYLLLWPSSRGCPFCSAVIRSEKVPAGSDDSSSSDSENEIAAPPAKKTKTTAQAGSHLSSAPLELAAMTGTEKGKKQQPVIVLLDQATLETVKNRRGLFELLNCDDHRDLCKKKLRKDPNSFRPDILHQEILALLDSPLNKAGLLKIYISTTKKVLIEVNPQIRAPRTYKRFAGLMVQLLHKMKIKAGNDSTTLLKVIKNPFSSHLPPGTRCFGFSCEGTLYSPIALAKTVVPEEPDTSGVTPPTCFVLGAMSTGHITIDDHPYIEKMLSISSYPLSGAAAISRLLGGIEHHWGVV</sequence>
<keyword evidence="10" id="KW-0539">Nucleus</keyword>
<dbReference type="GO" id="GO:0070037">
    <property type="term" value="F:rRNA (pseudouridine) methyltransferase activity"/>
    <property type="evidence" value="ECO:0007669"/>
    <property type="project" value="InterPro"/>
</dbReference>
<accession>A0A448ZEH5</accession>
<dbReference type="Proteomes" id="UP000291116">
    <property type="component" value="Unassembled WGS sequence"/>
</dbReference>
<dbReference type="Gene3D" id="3.40.1280.10">
    <property type="match status" value="1"/>
</dbReference>
<dbReference type="InterPro" id="IPR029026">
    <property type="entry name" value="tRNA_m1G_MTases_N"/>
</dbReference>
<gene>
    <name evidence="12" type="ORF">PSNMU_V1.4_AUG-EV-PASAV3_0073460</name>
</gene>
<evidence type="ECO:0000256" key="8">
    <source>
        <dbReference type="ARBA" id="ARBA00022730"/>
    </source>
</evidence>
<dbReference type="PANTHER" id="PTHR12636:SF5">
    <property type="entry name" value="RIBOSOMAL RNA SMALL SUBUNIT METHYLTRANSFERASE NEP1"/>
    <property type="match status" value="1"/>
</dbReference>
<keyword evidence="6" id="KW-0808">Transferase</keyword>
<keyword evidence="3" id="KW-0690">Ribosome biogenesis</keyword>
<dbReference type="FunFam" id="3.40.1280.10:FF:000003">
    <property type="entry name" value="Ribosomal RNA small subunit methyltransferase"/>
    <property type="match status" value="1"/>
</dbReference>
<reference evidence="12 13" key="1">
    <citation type="submission" date="2019-01" db="EMBL/GenBank/DDBJ databases">
        <authorList>
            <person name="Ferrante I. M."/>
        </authorList>
    </citation>
    <scope>NUCLEOTIDE SEQUENCE [LARGE SCALE GENOMIC DNA]</scope>
    <source>
        <strain evidence="12 13">B856</strain>
    </source>
</reference>
<evidence type="ECO:0000256" key="5">
    <source>
        <dbReference type="ARBA" id="ARBA00022603"/>
    </source>
</evidence>
<dbReference type="SUPFAM" id="SSF75217">
    <property type="entry name" value="alpha/beta knot"/>
    <property type="match status" value="1"/>
</dbReference>
<evidence type="ECO:0000256" key="11">
    <source>
        <dbReference type="SAM" id="MobiDB-lite"/>
    </source>
</evidence>
<keyword evidence="8" id="KW-0699">rRNA-binding</keyword>
<dbReference type="GO" id="GO:0070475">
    <property type="term" value="P:rRNA base methylation"/>
    <property type="evidence" value="ECO:0007669"/>
    <property type="project" value="InterPro"/>
</dbReference>
<evidence type="ECO:0000256" key="4">
    <source>
        <dbReference type="ARBA" id="ARBA00022552"/>
    </source>
</evidence>
<evidence type="ECO:0008006" key="14">
    <source>
        <dbReference type="Google" id="ProtNLM"/>
    </source>
</evidence>
<dbReference type="InterPro" id="IPR029028">
    <property type="entry name" value="Alpha/beta_knot_MTases"/>
</dbReference>
<keyword evidence="9" id="KW-0694">RNA-binding</keyword>
<comment type="subcellular location">
    <subcellularLocation>
        <location evidence="1">Nucleus</location>
        <location evidence="1">Nucleolus</location>
    </subcellularLocation>
</comment>
<feature type="region of interest" description="Disordered" evidence="11">
    <location>
        <begin position="168"/>
        <end position="199"/>
    </location>
</feature>
<feature type="compositionally biased region" description="Low complexity" evidence="11">
    <location>
        <begin position="171"/>
        <end position="188"/>
    </location>
</feature>
<keyword evidence="4" id="KW-0698">rRNA processing</keyword>
<dbReference type="AlphaFoldDB" id="A0A448ZEH5"/>
<evidence type="ECO:0000256" key="6">
    <source>
        <dbReference type="ARBA" id="ARBA00022679"/>
    </source>
</evidence>